<name>A0A382PC72_9ZZZZ</name>
<evidence type="ECO:0000256" key="2">
    <source>
        <dbReference type="ARBA" id="ARBA00022722"/>
    </source>
</evidence>
<dbReference type="InterPro" id="IPR028629">
    <property type="entry name" value="Cas9"/>
</dbReference>
<reference evidence="12" key="1">
    <citation type="submission" date="2018-05" db="EMBL/GenBank/DDBJ databases">
        <authorList>
            <person name="Lanie J.A."/>
            <person name="Ng W.-L."/>
            <person name="Kazmierczak K.M."/>
            <person name="Andrzejewski T.M."/>
            <person name="Davidsen T.M."/>
            <person name="Wayne K.J."/>
            <person name="Tettelin H."/>
            <person name="Glass J.I."/>
            <person name="Rusch D."/>
            <person name="Podicherti R."/>
            <person name="Tsui H.-C.T."/>
            <person name="Winkler M.E."/>
        </authorList>
    </citation>
    <scope>NUCLEOTIDE SEQUENCE</scope>
</reference>
<evidence type="ECO:0000256" key="9">
    <source>
        <dbReference type="ARBA" id="ARBA00023125"/>
    </source>
</evidence>
<keyword evidence="5" id="KW-0378">Hydrolase</keyword>
<gene>
    <name evidence="12" type="ORF">METZ01_LOCUS323858</name>
</gene>
<dbReference type="Gene3D" id="1.10.30.50">
    <property type="match status" value="1"/>
</dbReference>
<keyword evidence="9" id="KW-0238">DNA-binding</keyword>
<evidence type="ECO:0000256" key="5">
    <source>
        <dbReference type="ARBA" id="ARBA00022801"/>
    </source>
</evidence>
<feature type="domain" description="HNH Cas9-type" evidence="11">
    <location>
        <begin position="182"/>
        <end position="342"/>
    </location>
</feature>
<keyword evidence="6" id="KW-0460">Magnesium</keyword>
<dbReference type="GO" id="GO:0016787">
    <property type="term" value="F:hydrolase activity"/>
    <property type="evidence" value="ECO:0007669"/>
    <property type="project" value="UniProtKB-KW"/>
</dbReference>
<dbReference type="EMBL" id="UINC01106380">
    <property type="protein sequence ID" value="SVC71004.1"/>
    <property type="molecule type" value="Genomic_DNA"/>
</dbReference>
<sequence length="345" mass="39886">FTEVKKALDLKRNVKINIEEGGNKKLKGNITASSIRKVFPGWNDLSGTQQLALVEDLLTTQKKTTLKKRLTGHWNLSPQIAVDLCMLEFEPGHSNLSLSAINKLLPFMEKGMLFNEARVEAGYGYEVKETEEEDRLGMPPEITNPIVQKGLHELRRLVNAIISEYGKPDVIRIEMARDLEMNTRRYQEFTKQQNANTKANDEATEVFQDIGAKKRNLELGQFPSHTDKLKYRLWKDQKECCAYSGREIDISDLFTGTVEIDHILPYSMSLDDSYMNKVVCFAEENRNKGQRTPTDAFSDNPERWKQIKESLFEWSKKQKSKRDRFFMSESEVQKRDFISTQLNDT</sequence>
<evidence type="ECO:0000256" key="6">
    <source>
        <dbReference type="ARBA" id="ARBA00022842"/>
    </source>
</evidence>
<evidence type="ECO:0000256" key="1">
    <source>
        <dbReference type="ARBA" id="ARBA00001946"/>
    </source>
</evidence>
<evidence type="ECO:0000256" key="10">
    <source>
        <dbReference type="ARBA" id="ARBA00023211"/>
    </source>
</evidence>
<dbReference type="GO" id="GO:0003723">
    <property type="term" value="F:RNA binding"/>
    <property type="evidence" value="ECO:0007669"/>
    <property type="project" value="UniProtKB-KW"/>
</dbReference>
<dbReference type="InterPro" id="IPR003615">
    <property type="entry name" value="HNH_nuc"/>
</dbReference>
<feature type="non-terminal residue" evidence="12">
    <location>
        <position position="1"/>
    </location>
</feature>
<dbReference type="GO" id="GO:0051607">
    <property type="term" value="P:defense response to virus"/>
    <property type="evidence" value="ECO:0007669"/>
    <property type="project" value="UniProtKB-KW"/>
</dbReference>
<evidence type="ECO:0000259" key="11">
    <source>
        <dbReference type="PROSITE" id="PS51749"/>
    </source>
</evidence>
<evidence type="ECO:0000256" key="8">
    <source>
        <dbReference type="ARBA" id="ARBA00023118"/>
    </source>
</evidence>
<protein>
    <recommendedName>
        <fullName evidence="11">HNH Cas9-type domain-containing protein</fullName>
    </recommendedName>
</protein>
<dbReference type="Gene3D" id="3.30.420.10">
    <property type="entry name" value="Ribonuclease H-like superfamily/Ribonuclease H"/>
    <property type="match status" value="1"/>
</dbReference>
<evidence type="ECO:0000313" key="12">
    <source>
        <dbReference type="EMBL" id="SVC71004.1"/>
    </source>
</evidence>
<keyword evidence="2" id="KW-0540">Nuclease</keyword>
<dbReference type="GO" id="GO:0003677">
    <property type="term" value="F:DNA binding"/>
    <property type="evidence" value="ECO:0007669"/>
    <property type="project" value="UniProtKB-KW"/>
</dbReference>
<accession>A0A382PC72</accession>
<keyword evidence="3" id="KW-0479">Metal-binding</keyword>
<dbReference type="GO" id="GO:0046872">
    <property type="term" value="F:metal ion binding"/>
    <property type="evidence" value="ECO:0007669"/>
    <property type="project" value="UniProtKB-KW"/>
</dbReference>
<keyword evidence="8" id="KW-0051">Antiviral defense</keyword>
<feature type="non-terminal residue" evidence="12">
    <location>
        <position position="345"/>
    </location>
</feature>
<organism evidence="12">
    <name type="scientific">marine metagenome</name>
    <dbReference type="NCBI Taxonomy" id="408172"/>
    <lineage>
        <taxon>unclassified sequences</taxon>
        <taxon>metagenomes</taxon>
        <taxon>ecological metagenomes</taxon>
    </lineage>
</organism>
<comment type="cofactor">
    <cofactor evidence="1">
        <name>Mg(2+)</name>
        <dbReference type="ChEBI" id="CHEBI:18420"/>
    </cofactor>
</comment>
<keyword evidence="7" id="KW-0694">RNA-binding</keyword>
<dbReference type="GO" id="GO:0004519">
    <property type="term" value="F:endonuclease activity"/>
    <property type="evidence" value="ECO:0007669"/>
    <property type="project" value="UniProtKB-KW"/>
</dbReference>
<dbReference type="AlphaFoldDB" id="A0A382PC72"/>
<evidence type="ECO:0000256" key="3">
    <source>
        <dbReference type="ARBA" id="ARBA00022723"/>
    </source>
</evidence>
<evidence type="ECO:0000256" key="4">
    <source>
        <dbReference type="ARBA" id="ARBA00022759"/>
    </source>
</evidence>
<dbReference type="InterPro" id="IPR033114">
    <property type="entry name" value="HNH_CAS9"/>
</dbReference>
<dbReference type="NCBIfam" id="TIGR01865">
    <property type="entry name" value="cas_Csn1"/>
    <property type="match status" value="1"/>
</dbReference>
<dbReference type="PROSITE" id="PS51749">
    <property type="entry name" value="HNH_CAS9"/>
    <property type="match status" value="1"/>
</dbReference>
<proteinExistence type="predicted"/>
<keyword evidence="4" id="KW-0255">Endonuclease</keyword>
<keyword evidence="10" id="KW-0464">Manganese</keyword>
<evidence type="ECO:0000256" key="7">
    <source>
        <dbReference type="ARBA" id="ARBA00022884"/>
    </source>
</evidence>
<dbReference type="InterPro" id="IPR036397">
    <property type="entry name" value="RNaseH_sf"/>
</dbReference>
<dbReference type="Pfam" id="PF13395">
    <property type="entry name" value="HNH_4"/>
    <property type="match status" value="1"/>
</dbReference>